<dbReference type="PANTHER" id="PTHR41299:SF1">
    <property type="entry name" value="THIAMINE PYROPHOSPHOKINASE"/>
    <property type="match status" value="1"/>
</dbReference>
<protein>
    <recommendedName>
        <fullName evidence="5">Thiamine diphosphokinase</fullName>
        <ecNumber evidence="5">2.7.6.2</ecNumber>
    </recommendedName>
</protein>
<reference evidence="7 8" key="1">
    <citation type="submission" date="2018-10" db="EMBL/GenBank/DDBJ databases">
        <title>Falsibacillus sp. genome draft.</title>
        <authorList>
            <person name="Shi S."/>
        </authorList>
    </citation>
    <scope>NUCLEOTIDE SEQUENCE [LARGE SCALE GENOMIC DNA]</scope>
    <source>
        <strain evidence="7 8">GY 10110</strain>
    </source>
</reference>
<dbReference type="PANTHER" id="PTHR41299">
    <property type="entry name" value="THIAMINE PYROPHOSPHOKINASE"/>
    <property type="match status" value="1"/>
</dbReference>
<feature type="domain" description="Thiamin pyrophosphokinase thiamin-binding" evidence="6">
    <location>
        <begin position="143"/>
        <end position="209"/>
    </location>
</feature>
<dbReference type="SUPFAM" id="SSF63999">
    <property type="entry name" value="Thiamin pyrophosphokinase, catalytic domain"/>
    <property type="match status" value="1"/>
</dbReference>
<keyword evidence="8" id="KW-1185">Reference proteome</keyword>
<comment type="caution">
    <text evidence="7">The sequence shown here is derived from an EMBL/GenBank/DDBJ whole genome shotgun (WGS) entry which is preliminary data.</text>
</comment>
<keyword evidence="2" id="KW-0547">Nucleotide-binding</keyword>
<keyword evidence="4" id="KW-0067">ATP-binding</keyword>
<dbReference type="SMART" id="SM00983">
    <property type="entry name" value="TPK_B1_binding"/>
    <property type="match status" value="1"/>
</dbReference>
<dbReference type="RefSeq" id="WP_121680312.1">
    <property type="nucleotide sequence ID" value="NZ_RCVZ01000005.1"/>
</dbReference>
<dbReference type="CDD" id="cd07995">
    <property type="entry name" value="TPK"/>
    <property type="match status" value="1"/>
</dbReference>
<keyword evidence="3 7" id="KW-0418">Kinase</keyword>
<dbReference type="InterPro" id="IPR036371">
    <property type="entry name" value="TPK_B1-bd_sf"/>
</dbReference>
<dbReference type="GO" id="GO:0009229">
    <property type="term" value="P:thiamine diphosphate biosynthetic process"/>
    <property type="evidence" value="ECO:0007669"/>
    <property type="project" value="InterPro"/>
</dbReference>
<dbReference type="InterPro" id="IPR006282">
    <property type="entry name" value="Thi_PPkinase"/>
</dbReference>
<dbReference type="EC" id="2.7.6.2" evidence="5"/>
<accession>A0A3L7JYD5</accession>
<dbReference type="SUPFAM" id="SSF63862">
    <property type="entry name" value="Thiamin pyrophosphokinase, substrate-binding domain"/>
    <property type="match status" value="1"/>
</dbReference>
<organism evidence="7 8">
    <name type="scientific">Falsibacillus albus</name>
    <dbReference type="NCBI Taxonomy" id="2478915"/>
    <lineage>
        <taxon>Bacteria</taxon>
        <taxon>Bacillati</taxon>
        <taxon>Bacillota</taxon>
        <taxon>Bacilli</taxon>
        <taxon>Bacillales</taxon>
        <taxon>Bacillaceae</taxon>
        <taxon>Falsibacillus</taxon>
    </lineage>
</organism>
<evidence type="ECO:0000313" key="7">
    <source>
        <dbReference type="EMBL" id="RLQ95786.1"/>
    </source>
</evidence>
<evidence type="ECO:0000259" key="6">
    <source>
        <dbReference type="SMART" id="SM00983"/>
    </source>
</evidence>
<dbReference type="NCBIfam" id="TIGR01378">
    <property type="entry name" value="thi_PPkinase"/>
    <property type="match status" value="1"/>
</dbReference>
<evidence type="ECO:0000256" key="3">
    <source>
        <dbReference type="ARBA" id="ARBA00022777"/>
    </source>
</evidence>
<dbReference type="InterPro" id="IPR007373">
    <property type="entry name" value="Thiamin_PyroPKinase_B1-bd"/>
</dbReference>
<dbReference type="Proteomes" id="UP000276770">
    <property type="component" value="Unassembled WGS sequence"/>
</dbReference>
<dbReference type="GO" id="GO:0030975">
    <property type="term" value="F:thiamine binding"/>
    <property type="evidence" value="ECO:0007669"/>
    <property type="project" value="InterPro"/>
</dbReference>
<evidence type="ECO:0000256" key="1">
    <source>
        <dbReference type="ARBA" id="ARBA00022679"/>
    </source>
</evidence>
<dbReference type="EMBL" id="RCVZ01000005">
    <property type="protein sequence ID" value="RLQ95786.1"/>
    <property type="molecule type" value="Genomic_DNA"/>
</dbReference>
<evidence type="ECO:0000256" key="5">
    <source>
        <dbReference type="NCBIfam" id="TIGR01378"/>
    </source>
</evidence>
<keyword evidence="1 7" id="KW-0808">Transferase</keyword>
<dbReference type="Pfam" id="PF04263">
    <property type="entry name" value="TPK_catalytic"/>
    <property type="match status" value="1"/>
</dbReference>
<gene>
    <name evidence="7" type="ORF">D9X91_09180</name>
</gene>
<dbReference type="GO" id="GO:0005524">
    <property type="term" value="F:ATP binding"/>
    <property type="evidence" value="ECO:0007669"/>
    <property type="project" value="UniProtKB-KW"/>
</dbReference>
<evidence type="ECO:0000313" key="8">
    <source>
        <dbReference type="Proteomes" id="UP000276770"/>
    </source>
</evidence>
<name>A0A3L7JYD5_9BACI</name>
<dbReference type="GO" id="GO:0006772">
    <property type="term" value="P:thiamine metabolic process"/>
    <property type="evidence" value="ECO:0007669"/>
    <property type="project" value="UniProtKB-UniRule"/>
</dbReference>
<dbReference type="Pfam" id="PF04265">
    <property type="entry name" value="TPK_B1_binding"/>
    <property type="match status" value="1"/>
</dbReference>
<evidence type="ECO:0000256" key="4">
    <source>
        <dbReference type="ARBA" id="ARBA00022840"/>
    </source>
</evidence>
<dbReference type="InterPro" id="IPR053149">
    <property type="entry name" value="TPK"/>
</dbReference>
<sequence>MKINILAGGPEQFIPPLEACDKDTYWIGVDHGVYRLLSKGIHPHGAFGDFDSVSEEEWNSIQAANLKQFQVFTPEKDETDMELALNWAIEQKPSSINIFGATGGRLDHYMANAMLLSKEPFLSWPSPIEMIDRKNIISVHPAGEYSLEAINGMSYVSYIPITSEVKGITLKGFRYPLSNRHIFRGSTLCISNELIQNHGTFSFSEGILMMVRSRD</sequence>
<proteinExistence type="predicted"/>
<dbReference type="Gene3D" id="3.40.50.10240">
    <property type="entry name" value="Thiamin pyrophosphokinase, catalytic domain"/>
    <property type="match status" value="1"/>
</dbReference>
<evidence type="ECO:0000256" key="2">
    <source>
        <dbReference type="ARBA" id="ARBA00022741"/>
    </source>
</evidence>
<dbReference type="InterPro" id="IPR036759">
    <property type="entry name" value="TPK_catalytic_sf"/>
</dbReference>
<dbReference type="GO" id="GO:0004788">
    <property type="term" value="F:thiamine diphosphokinase activity"/>
    <property type="evidence" value="ECO:0007669"/>
    <property type="project" value="UniProtKB-UniRule"/>
</dbReference>
<dbReference type="AlphaFoldDB" id="A0A3L7JYD5"/>
<dbReference type="OrthoDB" id="9804377at2"/>
<dbReference type="GO" id="GO:0016301">
    <property type="term" value="F:kinase activity"/>
    <property type="evidence" value="ECO:0007669"/>
    <property type="project" value="UniProtKB-KW"/>
</dbReference>
<dbReference type="InterPro" id="IPR007371">
    <property type="entry name" value="TPK_catalytic"/>
</dbReference>